<dbReference type="Proteomes" id="UP000281406">
    <property type="component" value="Unassembled WGS sequence"/>
</dbReference>
<evidence type="ECO:0000313" key="1">
    <source>
        <dbReference type="EMBL" id="ROI81911.1"/>
    </source>
</evidence>
<evidence type="ECO:0000313" key="2">
    <source>
        <dbReference type="Proteomes" id="UP000281406"/>
    </source>
</evidence>
<sequence length="114" mass="12624">MSGKILRDVGKWCNPGAKMDLEVDLRGESHHLSPPPTPGMPKTSVQPAMMRLTTVYLSLFNQTGGLPLLPMSGIFFLRQKFCEGRSEVGKVPGKVLSRLQPTDFIHLIKLQPPQ</sequence>
<keyword evidence="2" id="KW-1185">Reference proteome</keyword>
<protein>
    <submittedName>
        <fullName evidence="1">Uncharacterized protein</fullName>
    </submittedName>
</protein>
<gene>
    <name evidence="1" type="ORF">DPX16_22146</name>
</gene>
<proteinExistence type="predicted"/>
<accession>A0A3N0XQ71</accession>
<name>A0A3N0XQ71_ANAGA</name>
<comment type="caution">
    <text evidence="1">The sequence shown here is derived from an EMBL/GenBank/DDBJ whole genome shotgun (WGS) entry which is preliminary data.</text>
</comment>
<dbReference type="AlphaFoldDB" id="A0A3N0XQ71"/>
<dbReference type="EMBL" id="RJVU01067793">
    <property type="protein sequence ID" value="ROI81911.1"/>
    <property type="molecule type" value="Genomic_DNA"/>
</dbReference>
<organism evidence="1 2">
    <name type="scientific">Anabarilius grahami</name>
    <name type="common">Kanglang fish</name>
    <name type="synonym">Barilius grahami</name>
    <dbReference type="NCBI Taxonomy" id="495550"/>
    <lineage>
        <taxon>Eukaryota</taxon>
        <taxon>Metazoa</taxon>
        <taxon>Chordata</taxon>
        <taxon>Craniata</taxon>
        <taxon>Vertebrata</taxon>
        <taxon>Euteleostomi</taxon>
        <taxon>Actinopterygii</taxon>
        <taxon>Neopterygii</taxon>
        <taxon>Teleostei</taxon>
        <taxon>Ostariophysi</taxon>
        <taxon>Cypriniformes</taxon>
        <taxon>Xenocyprididae</taxon>
        <taxon>Xenocypridinae</taxon>
        <taxon>Xenocypridinae incertae sedis</taxon>
        <taxon>Anabarilius</taxon>
    </lineage>
</organism>
<reference evidence="1 2" key="1">
    <citation type="submission" date="2018-10" db="EMBL/GenBank/DDBJ databases">
        <title>Genome assembly for a Yunnan-Guizhou Plateau 3E fish, Anabarilius grahami (Regan), and its evolutionary and genetic applications.</title>
        <authorList>
            <person name="Jiang W."/>
        </authorList>
    </citation>
    <scope>NUCLEOTIDE SEQUENCE [LARGE SCALE GENOMIC DNA]</scope>
    <source>
        <strain evidence="1">AG-KIZ</strain>
        <tissue evidence="1">Muscle</tissue>
    </source>
</reference>